<dbReference type="InterPro" id="IPR001888">
    <property type="entry name" value="Transposase_1"/>
</dbReference>
<sequence length="130" mass="14786">MQWVHKGSMPPKKFRIQPLAGKIMATIFWDAKGLVHIDYMPHKSTITRQCYADLLYHLRDSIRIIWEEMITTESCCCKTTPLCTKSELPRPPSAIVALNNWITPLFAISGSKRLLSLSPTQGTPSREKIC</sequence>
<dbReference type="Proteomes" id="UP000887566">
    <property type="component" value="Unplaced"/>
</dbReference>
<dbReference type="InterPro" id="IPR036397">
    <property type="entry name" value="RNaseH_sf"/>
</dbReference>
<name>A0A914WH34_9BILA</name>
<dbReference type="AlphaFoldDB" id="A0A914WH34"/>
<evidence type="ECO:0000313" key="1">
    <source>
        <dbReference type="Proteomes" id="UP000887566"/>
    </source>
</evidence>
<dbReference type="Gene3D" id="3.30.420.10">
    <property type="entry name" value="Ribonuclease H-like superfamily/Ribonuclease H"/>
    <property type="match status" value="1"/>
</dbReference>
<organism evidence="1 2">
    <name type="scientific">Plectus sambesii</name>
    <dbReference type="NCBI Taxonomy" id="2011161"/>
    <lineage>
        <taxon>Eukaryota</taxon>
        <taxon>Metazoa</taxon>
        <taxon>Ecdysozoa</taxon>
        <taxon>Nematoda</taxon>
        <taxon>Chromadorea</taxon>
        <taxon>Plectida</taxon>
        <taxon>Plectina</taxon>
        <taxon>Plectoidea</taxon>
        <taxon>Plectidae</taxon>
        <taxon>Plectus</taxon>
    </lineage>
</organism>
<dbReference type="WBParaSite" id="PSAMB.scaffold4138size15573.g23624.t1">
    <property type="protein sequence ID" value="PSAMB.scaffold4138size15573.g23624.t1"/>
    <property type="gene ID" value="PSAMB.scaffold4138size15573.g23624"/>
</dbReference>
<accession>A0A914WH34</accession>
<keyword evidence="1" id="KW-1185">Reference proteome</keyword>
<protein>
    <submittedName>
        <fullName evidence="2">Uncharacterized protein</fullName>
    </submittedName>
</protein>
<dbReference type="Pfam" id="PF01359">
    <property type="entry name" value="Transposase_1"/>
    <property type="match status" value="1"/>
</dbReference>
<dbReference type="GO" id="GO:0003676">
    <property type="term" value="F:nucleic acid binding"/>
    <property type="evidence" value="ECO:0007669"/>
    <property type="project" value="InterPro"/>
</dbReference>
<evidence type="ECO:0000313" key="2">
    <source>
        <dbReference type="WBParaSite" id="PSAMB.scaffold4138size15573.g23624.t1"/>
    </source>
</evidence>
<proteinExistence type="predicted"/>
<reference evidence="2" key="1">
    <citation type="submission" date="2022-11" db="UniProtKB">
        <authorList>
            <consortium name="WormBaseParasite"/>
        </authorList>
    </citation>
    <scope>IDENTIFICATION</scope>
</reference>